<dbReference type="InterPro" id="IPR027417">
    <property type="entry name" value="P-loop_NTPase"/>
</dbReference>
<dbReference type="RefSeq" id="WP_111550472.1">
    <property type="nucleotide sequence ID" value="NZ_LIQE01000015.1"/>
</dbReference>
<keyword evidence="2" id="KW-1185">Reference proteome</keyword>
<dbReference type="GO" id="GO:0005886">
    <property type="term" value="C:plasma membrane"/>
    <property type="evidence" value="ECO:0007669"/>
    <property type="project" value="TreeGrafter"/>
</dbReference>
<organism evidence="1 2">
    <name type="scientific">Salipiger aestuarii</name>
    <dbReference type="NCBI Taxonomy" id="568098"/>
    <lineage>
        <taxon>Bacteria</taxon>
        <taxon>Pseudomonadati</taxon>
        <taxon>Pseudomonadota</taxon>
        <taxon>Alphaproteobacteria</taxon>
        <taxon>Rhodobacterales</taxon>
        <taxon>Roseobacteraceae</taxon>
        <taxon>Salipiger</taxon>
    </lineage>
</organism>
<evidence type="ECO:0000313" key="1">
    <source>
        <dbReference type="EMBL" id="RAK16485.1"/>
    </source>
</evidence>
<dbReference type="Proteomes" id="UP000249165">
    <property type="component" value="Unassembled WGS sequence"/>
</dbReference>
<accession>A0A327Y9M2</accession>
<dbReference type="GO" id="GO:0006270">
    <property type="term" value="P:DNA replication initiation"/>
    <property type="evidence" value="ECO:0007669"/>
    <property type="project" value="TreeGrafter"/>
</dbReference>
<reference evidence="1 2" key="1">
    <citation type="submission" date="2018-06" db="EMBL/GenBank/DDBJ databases">
        <title>Genomic Encyclopedia of Archaeal and Bacterial Type Strains, Phase II (KMG-II): from individual species to whole genera.</title>
        <authorList>
            <person name="Goeker M."/>
        </authorList>
    </citation>
    <scope>NUCLEOTIDE SEQUENCE [LARGE SCALE GENOMIC DNA]</scope>
    <source>
        <strain evidence="1 2">DSM 22011</strain>
    </source>
</reference>
<dbReference type="SUPFAM" id="SSF52540">
    <property type="entry name" value="P-loop containing nucleoside triphosphate hydrolases"/>
    <property type="match status" value="1"/>
</dbReference>
<dbReference type="PANTHER" id="PTHR30050">
    <property type="entry name" value="CHROMOSOMAL REPLICATION INITIATOR PROTEIN DNAA"/>
    <property type="match status" value="1"/>
</dbReference>
<dbReference type="AlphaFoldDB" id="A0A327Y9M2"/>
<comment type="caution">
    <text evidence="1">The sequence shown here is derived from an EMBL/GenBank/DDBJ whole genome shotgun (WGS) entry which is preliminary data.</text>
</comment>
<evidence type="ECO:0008006" key="3">
    <source>
        <dbReference type="Google" id="ProtNLM"/>
    </source>
</evidence>
<dbReference type="OrthoDB" id="7390113at2"/>
<dbReference type="PANTHER" id="PTHR30050:SF5">
    <property type="entry name" value="DNAA REGULATORY INACTIVATOR HDA"/>
    <property type="match status" value="1"/>
</dbReference>
<dbReference type="Gene3D" id="1.10.8.60">
    <property type="match status" value="1"/>
</dbReference>
<proteinExistence type="predicted"/>
<evidence type="ECO:0000313" key="2">
    <source>
        <dbReference type="Proteomes" id="UP000249165"/>
    </source>
</evidence>
<dbReference type="GO" id="GO:0003688">
    <property type="term" value="F:DNA replication origin binding"/>
    <property type="evidence" value="ECO:0007669"/>
    <property type="project" value="TreeGrafter"/>
</dbReference>
<dbReference type="Gene3D" id="3.40.50.300">
    <property type="entry name" value="P-loop containing nucleotide triphosphate hydrolases"/>
    <property type="match status" value="2"/>
</dbReference>
<protein>
    <recommendedName>
        <fullName evidence="3">DnaA protein</fullName>
    </recommendedName>
</protein>
<gene>
    <name evidence="1" type="ORF">ATI53_102021</name>
</gene>
<dbReference type="EMBL" id="QLMG01000020">
    <property type="protein sequence ID" value="RAK16485.1"/>
    <property type="molecule type" value="Genomic_DNA"/>
</dbReference>
<name>A0A327Y9M2_9RHOB</name>
<sequence length="242" mass="26487">MRRPRQLVLPLPVREALRREDYYVSRSNGLAVALLDDWAGWPNGKMILVGPRGAGKTHLAHVWAKETGAVIVPARDLPGADIPTLARAPVCVEDADRIATDRLAEEALFHLHNLALAERRALLLTASSPPRQWGLALPDLRSRMEATQTATLPDPDDDLLGAVIAKTLNDRGCLPAPEVILYLVRHMPRRFAAALALVDALDAQAMGRPKGITRALARDVLTRMTPALDAPRTPRSPDETRN</sequence>